<dbReference type="VEuPathDB" id="PlasmoDB:PRELSG_1119600"/>
<accession>A0A1J1H7F8</accession>
<keyword evidence="2" id="KW-1185">Reference proteome</keyword>
<dbReference type="KEGG" id="prel:PRELSG_1119600"/>
<evidence type="ECO:0000313" key="1">
    <source>
        <dbReference type="EMBL" id="CRH00850.1"/>
    </source>
</evidence>
<name>A0A1J1H7F8_PLARL</name>
<dbReference type="EMBL" id="LN835306">
    <property type="protein sequence ID" value="CRH00850.1"/>
    <property type="molecule type" value="Genomic_DNA"/>
</dbReference>
<proteinExistence type="predicted"/>
<dbReference type="AlphaFoldDB" id="A0A1J1H7F8"/>
<sequence length="515" mass="63134">MIYLEKYFSQCIKKKVFFLRIKKCNNILSKKQLLKKTKYISLVKYKCKLYNTTNVLCELKIDNAKKIQFCNLFNFKLVDILTIFKILMKLKKIVLYKYNNSISIKVKRRRTEKNCKYNLSWYNNIILFDDFILFLNKYLRRNKKYKLLFRRFIDTELIKKKNKINNVIYNILNGNYINDNKLTTDEKKKKNKIYKYLKRCALKRILRSININIKNKSYANNLNEKNFLIKFYVNNNLFHISSFYKRIKGIYYIYRSVVYIKKNNIKKDIAIINLISDDKSYYEVKKSCIIVNTFYIKYFIKYNLNKIFVLHEEFLKKKFKTLKKNFIHVSPISNYFNNYCGKLQMNYFLIKTIENKNIINTNQFRSIDNNIKIKIFKIYLNGKYFKSFPISLTYNINNKKFYLNNFFYFDIVKYNINNLCIFKDIYLNNLTFFQNNQFYYIDDQNIILNNDNIYIDINYILLFYFLYFNKENLYLPKIINPTFCFYSLLYKKKENSKIIRKIIYKADKNFVNFVF</sequence>
<dbReference type="OrthoDB" id="382948at2759"/>
<dbReference type="RefSeq" id="XP_028533852.1">
    <property type="nucleotide sequence ID" value="XM_028677466.1"/>
</dbReference>
<gene>
    <name evidence="1" type="ORF">PRELSG_1119600</name>
</gene>
<evidence type="ECO:0000313" key="2">
    <source>
        <dbReference type="Proteomes" id="UP000220158"/>
    </source>
</evidence>
<protein>
    <submittedName>
        <fullName evidence="1">Uncharacterized protein</fullName>
    </submittedName>
</protein>
<dbReference type="Proteomes" id="UP000220158">
    <property type="component" value="Chromosome 11"/>
</dbReference>
<organism evidence="1 2">
    <name type="scientific">Plasmodium relictum</name>
    <dbReference type="NCBI Taxonomy" id="85471"/>
    <lineage>
        <taxon>Eukaryota</taxon>
        <taxon>Sar</taxon>
        <taxon>Alveolata</taxon>
        <taxon>Apicomplexa</taxon>
        <taxon>Aconoidasida</taxon>
        <taxon>Haemosporida</taxon>
        <taxon>Plasmodiidae</taxon>
        <taxon>Plasmodium</taxon>
        <taxon>Plasmodium (Haemamoeba)</taxon>
    </lineage>
</organism>
<dbReference type="GeneID" id="39736974"/>
<reference evidence="1 2" key="1">
    <citation type="submission" date="2015-04" db="EMBL/GenBank/DDBJ databases">
        <authorList>
            <consortium name="Pathogen Informatics"/>
        </authorList>
    </citation>
    <scope>NUCLEOTIDE SEQUENCE [LARGE SCALE GENOMIC DNA]</scope>
    <source>
        <strain evidence="1 2">SGS1</strain>
    </source>
</reference>
<dbReference type="OMA" id="KYYYKYH"/>